<name>A0ABW1R6A2_9LACO</name>
<proteinExistence type="predicted"/>
<feature type="compositionally biased region" description="Polar residues" evidence="1">
    <location>
        <begin position="137"/>
        <end position="155"/>
    </location>
</feature>
<comment type="caution">
    <text evidence="2">The sequence shown here is derived from an EMBL/GenBank/DDBJ whole genome shotgun (WGS) entry which is preliminary data.</text>
</comment>
<protein>
    <submittedName>
        <fullName evidence="2">Cell surface protein</fullName>
    </submittedName>
</protein>
<dbReference type="Gene3D" id="3.40.10.10">
    <property type="entry name" value="DNA Methylphosphotriester Repair Domain"/>
    <property type="match status" value="1"/>
</dbReference>
<dbReference type="EMBL" id="JBHSSD010000016">
    <property type="protein sequence ID" value="MFC6163913.1"/>
    <property type="molecule type" value="Genomic_DNA"/>
</dbReference>
<dbReference type="RefSeq" id="WP_137640115.1">
    <property type="nucleotide sequence ID" value="NZ_BJDK01000014.1"/>
</dbReference>
<accession>A0ABW1R6A2</accession>
<feature type="compositionally biased region" description="Low complexity" evidence="1">
    <location>
        <begin position="97"/>
        <end position="136"/>
    </location>
</feature>
<dbReference type="InterPro" id="IPR035451">
    <property type="entry name" value="Ada-like_dom_sf"/>
</dbReference>
<keyword evidence="3" id="KW-1185">Reference proteome</keyword>
<feature type="region of interest" description="Disordered" evidence="1">
    <location>
        <begin position="78"/>
        <end position="155"/>
    </location>
</feature>
<dbReference type="Proteomes" id="UP001596253">
    <property type="component" value="Unassembled WGS sequence"/>
</dbReference>
<dbReference type="SUPFAM" id="SSF57884">
    <property type="entry name" value="Ada DNA repair protein, N-terminal domain (N-Ada 10)"/>
    <property type="match status" value="1"/>
</dbReference>
<sequence>MSLKKTVGLAIISLTLLSGCSTTTTRAPKTIIKHQTSIVDHRTTADQDAWSAARAVSRANAASAKKLSQQNAVLAKASTEANSQSSDLADQRESVKAASQAAADSASETVASQAKQASKNAKAASESTAKTQTSSANQTTEHANRFSGNTDTAQQGVIIGNKRSKIYHVYSQHNYRMAGKNVETFNTEAEAQASGYRKSLR</sequence>
<dbReference type="PROSITE" id="PS51257">
    <property type="entry name" value="PROKAR_LIPOPROTEIN"/>
    <property type="match status" value="1"/>
</dbReference>
<gene>
    <name evidence="2" type="ORF">ACFP3T_04395</name>
</gene>
<reference evidence="3" key="1">
    <citation type="journal article" date="2019" name="Int. J. Syst. Evol. Microbiol.">
        <title>The Global Catalogue of Microorganisms (GCM) 10K type strain sequencing project: providing services to taxonomists for standard genome sequencing and annotation.</title>
        <authorList>
            <consortium name="The Broad Institute Genomics Platform"/>
            <consortium name="The Broad Institute Genome Sequencing Center for Infectious Disease"/>
            <person name="Wu L."/>
            <person name="Ma J."/>
        </authorList>
    </citation>
    <scope>NUCLEOTIDE SEQUENCE [LARGE SCALE GENOMIC DNA]</scope>
    <source>
        <strain evidence="3">CCM 8932</strain>
    </source>
</reference>
<feature type="compositionally biased region" description="Polar residues" evidence="1">
    <location>
        <begin position="79"/>
        <end position="88"/>
    </location>
</feature>
<organism evidence="2 3">
    <name type="scientific">Lactiplantibacillus dongliensis</name>
    <dbReference type="NCBI Taxonomy" id="2559919"/>
    <lineage>
        <taxon>Bacteria</taxon>
        <taxon>Bacillati</taxon>
        <taxon>Bacillota</taxon>
        <taxon>Bacilli</taxon>
        <taxon>Lactobacillales</taxon>
        <taxon>Lactobacillaceae</taxon>
        <taxon>Lactiplantibacillus</taxon>
    </lineage>
</organism>
<evidence type="ECO:0000313" key="3">
    <source>
        <dbReference type="Proteomes" id="UP001596253"/>
    </source>
</evidence>
<evidence type="ECO:0000313" key="2">
    <source>
        <dbReference type="EMBL" id="MFC6163913.1"/>
    </source>
</evidence>
<evidence type="ECO:0000256" key="1">
    <source>
        <dbReference type="SAM" id="MobiDB-lite"/>
    </source>
</evidence>